<comment type="caution">
    <text evidence="4">The sequence shown here is derived from an EMBL/GenBank/DDBJ whole genome shotgun (WGS) entry which is preliminary data.</text>
</comment>
<feature type="transmembrane region" description="Helical" evidence="2">
    <location>
        <begin position="274"/>
        <end position="296"/>
    </location>
</feature>
<protein>
    <recommendedName>
        <fullName evidence="6">Transmembrane protein</fullName>
    </recommendedName>
</protein>
<keyword evidence="3" id="KW-0732">Signal</keyword>
<keyword evidence="2" id="KW-0812">Transmembrane</keyword>
<dbReference type="EMBL" id="AZIL01002184">
    <property type="protein sequence ID" value="EWM22519.1"/>
    <property type="molecule type" value="Genomic_DNA"/>
</dbReference>
<proteinExistence type="predicted"/>
<dbReference type="Proteomes" id="UP000019335">
    <property type="component" value="Unassembled WGS sequence"/>
</dbReference>
<feature type="chain" id="PRO_5004901076" description="Transmembrane protein" evidence="3">
    <location>
        <begin position="33"/>
        <end position="470"/>
    </location>
</feature>
<keyword evidence="2" id="KW-0472">Membrane</keyword>
<accession>W7TP95</accession>
<sequence>MMRQRSSSSQLCRPLSWGLLVLAVSHSVRVQAFQVPVSRPAAFTRARIPFHRDTTPFVQKSRSTTFSPSSSSLPVLPHDADKAVGQRGRSFSFSFPLASLFKPAHRSNKPQKRTASNSLRILLSVLAVVCLTGTVAHALPKQVVSASLTHPGSSLLSAATASAAPFSILQESLAKTLGQGPLAPVAVLLSWLLDVLEVGADLSGALFRLLLWPLLTPLNLLLRHVLLPVLPFSRSLLTSPQGTLLPILTQLLHGLGSSLAQLQGGLAAYANGILALLLSTLGIIYQTFCNGLGLFFNLPGLQFFDGMDPRLQIPSTPIRFVLPSSPSSVPASLPTSSGSTFSLRQMYGRRWRVHAGKWSWVVPYWERVVMEAQLARYQNTFEKSAIKARFGFPEVVRGPSPFLGGTLIILTLFYLIYRGHVTSAIWIRQLQKETYGDRAWSPQTRLEEEEGEGEGEGGGGGRGPGMRKAY</sequence>
<feature type="region of interest" description="Disordered" evidence="1">
    <location>
        <begin position="441"/>
        <end position="470"/>
    </location>
</feature>
<name>W7TP95_9STRA</name>
<reference evidence="4 5" key="1">
    <citation type="journal article" date="2014" name="Mol. Plant">
        <title>Chromosome Scale Genome Assembly and Transcriptome Profiling of Nannochloropsis gaditana in Nitrogen Depletion.</title>
        <authorList>
            <person name="Corteggiani Carpinelli E."/>
            <person name="Telatin A."/>
            <person name="Vitulo N."/>
            <person name="Forcato C."/>
            <person name="D'Angelo M."/>
            <person name="Schiavon R."/>
            <person name="Vezzi A."/>
            <person name="Giacometti G.M."/>
            <person name="Morosinotto T."/>
            <person name="Valle G."/>
        </authorList>
    </citation>
    <scope>NUCLEOTIDE SEQUENCE [LARGE SCALE GENOMIC DNA]</scope>
    <source>
        <strain evidence="4 5">B-31</strain>
    </source>
</reference>
<gene>
    <name evidence="4" type="ORF">Naga_100558g1</name>
</gene>
<feature type="signal peptide" evidence="3">
    <location>
        <begin position="1"/>
        <end position="32"/>
    </location>
</feature>
<dbReference type="AlphaFoldDB" id="W7TP95"/>
<dbReference type="OrthoDB" id="10362613at2759"/>
<evidence type="ECO:0000313" key="4">
    <source>
        <dbReference type="EMBL" id="EWM22519.1"/>
    </source>
</evidence>
<evidence type="ECO:0000256" key="1">
    <source>
        <dbReference type="SAM" id="MobiDB-lite"/>
    </source>
</evidence>
<feature type="transmembrane region" description="Helical" evidence="2">
    <location>
        <begin position="205"/>
        <end position="222"/>
    </location>
</feature>
<organism evidence="4 5">
    <name type="scientific">Nannochloropsis gaditana</name>
    <dbReference type="NCBI Taxonomy" id="72520"/>
    <lineage>
        <taxon>Eukaryota</taxon>
        <taxon>Sar</taxon>
        <taxon>Stramenopiles</taxon>
        <taxon>Ochrophyta</taxon>
        <taxon>Eustigmatophyceae</taxon>
        <taxon>Eustigmatales</taxon>
        <taxon>Monodopsidaceae</taxon>
        <taxon>Nannochloropsis</taxon>
    </lineage>
</organism>
<evidence type="ECO:0008006" key="6">
    <source>
        <dbReference type="Google" id="ProtNLM"/>
    </source>
</evidence>
<evidence type="ECO:0000313" key="5">
    <source>
        <dbReference type="Proteomes" id="UP000019335"/>
    </source>
</evidence>
<keyword evidence="5" id="KW-1185">Reference proteome</keyword>
<feature type="transmembrane region" description="Helical" evidence="2">
    <location>
        <begin position="400"/>
        <end position="417"/>
    </location>
</feature>
<evidence type="ECO:0000256" key="2">
    <source>
        <dbReference type="SAM" id="Phobius"/>
    </source>
</evidence>
<keyword evidence="2" id="KW-1133">Transmembrane helix</keyword>
<feature type="transmembrane region" description="Helical" evidence="2">
    <location>
        <begin position="121"/>
        <end position="140"/>
    </location>
</feature>
<evidence type="ECO:0000256" key="3">
    <source>
        <dbReference type="SAM" id="SignalP"/>
    </source>
</evidence>